<feature type="repeat" description="WD" evidence="4">
    <location>
        <begin position="462"/>
        <end position="503"/>
    </location>
</feature>
<dbReference type="SUPFAM" id="SSF50978">
    <property type="entry name" value="WD40 repeat-like"/>
    <property type="match status" value="1"/>
</dbReference>
<proteinExistence type="predicted"/>
<dbReference type="SMART" id="SM00320">
    <property type="entry name" value="WD40"/>
    <property type="match status" value="5"/>
</dbReference>
<dbReference type="EMBL" id="JABSTR010000007">
    <property type="protein sequence ID" value="KAH9375443.1"/>
    <property type="molecule type" value="Genomic_DNA"/>
</dbReference>
<evidence type="ECO:0000313" key="6">
    <source>
        <dbReference type="Proteomes" id="UP000821853"/>
    </source>
</evidence>
<name>A0A9J6GJG9_HAELO</name>
<dbReference type="PRINTS" id="PR00081">
    <property type="entry name" value="GDHRDH"/>
</dbReference>
<keyword evidence="1 4" id="KW-0853">WD repeat</keyword>
<comment type="caution">
    <text evidence="5">The sequence shown here is derived from an EMBL/GenBank/DDBJ whole genome shotgun (WGS) entry which is preliminary data.</text>
</comment>
<keyword evidence="3" id="KW-0560">Oxidoreductase</keyword>
<evidence type="ECO:0000256" key="2">
    <source>
        <dbReference type="ARBA" id="ARBA00022737"/>
    </source>
</evidence>
<evidence type="ECO:0000256" key="1">
    <source>
        <dbReference type="ARBA" id="ARBA00022574"/>
    </source>
</evidence>
<dbReference type="SUPFAM" id="SSF51735">
    <property type="entry name" value="NAD(P)-binding Rossmann-fold domains"/>
    <property type="match status" value="1"/>
</dbReference>
<organism evidence="5 6">
    <name type="scientific">Haemaphysalis longicornis</name>
    <name type="common">Bush tick</name>
    <dbReference type="NCBI Taxonomy" id="44386"/>
    <lineage>
        <taxon>Eukaryota</taxon>
        <taxon>Metazoa</taxon>
        <taxon>Ecdysozoa</taxon>
        <taxon>Arthropoda</taxon>
        <taxon>Chelicerata</taxon>
        <taxon>Arachnida</taxon>
        <taxon>Acari</taxon>
        <taxon>Parasitiformes</taxon>
        <taxon>Ixodida</taxon>
        <taxon>Ixodoidea</taxon>
        <taxon>Ixodidae</taxon>
        <taxon>Haemaphysalinae</taxon>
        <taxon>Haemaphysalis</taxon>
    </lineage>
</organism>
<dbReference type="OrthoDB" id="340259at2759"/>
<dbReference type="InterPro" id="IPR036322">
    <property type="entry name" value="WD40_repeat_dom_sf"/>
</dbReference>
<dbReference type="InterPro" id="IPR002347">
    <property type="entry name" value="SDR_fam"/>
</dbReference>
<dbReference type="InterPro" id="IPR015943">
    <property type="entry name" value="WD40/YVTN_repeat-like_dom_sf"/>
</dbReference>
<dbReference type="PROSITE" id="PS50082">
    <property type="entry name" value="WD_REPEATS_2"/>
    <property type="match status" value="3"/>
</dbReference>
<dbReference type="PRINTS" id="PR00080">
    <property type="entry name" value="SDRFAMILY"/>
</dbReference>
<sequence length="589" mass="65224">MGVQSDKEIKGASVVMACRDINKCRRVRRALMTETANKRIVCEELDLASLESVRNFAARINESIKKIDILVNNAGVMRCPKLLTKDGFEMQLGVNHLGHFYLTTLLLDKIKAAAPSRVVNVSSTAHLRGKINYDDLNSEKEYSPADAYNQSKLANVLFTRELADRLRGKGGSTGVSVFSVHPGIVNTEITRHMGVANSFLAAAFAKPLLWLFAKSPRQGVQGIMYCALAEGIEGDSGKYFCNCKATEPNPIAQDKANSRVKDYQAHSSKVHSVNWSCDGRRLACGSFDKTVSIFVLDKDRMTKDNVFKGHGDSVDQLCWHPSNPDLLSTASLDKTVRLWDARTQKSSRSCRHQRPDGFIVPPIMHIFPLEMLYELTLQHTVLRGENINICWSPDGQTIAVGNKEDLVSFIDVRSHKVRTDQQFKFEVIEISWNNANTHFFLTSGQGCIHILSYPELQLQTVLNAHPANCICIEFDPTGRYFATGSVDALVSLWTSRSSPASAPLSLWVQWLVTTTTTLEGWQVLGQIPCYSDRTSRFHRPLAFSHDGKMLASASEDLLIDIADVETGKFSPAVVTNTGHLSLASGDGNT</sequence>
<dbReference type="AlphaFoldDB" id="A0A9J6GJG9"/>
<evidence type="ECO:0008006" key="7">
    <source>
        <dbReference type="Google" id="ProtNLM"/>
    </source>
</evidence>
<dbReference type="Gene3D" id="3.40.50.720">
    <property type="entry name" value="NAD(P)-binding Rossmann-like Domain"/>
    <property type="match status" value="1"/>
</dbReference>
<keyword evidence="2" id="KW-0677">Repeat</keyword>
<gene>
    <name evidence="5" type="ORF">HPB48_013488</name>
</gene>
<dbReference type="PANTHER" id="PTHR43157:SF31">
    <property type="entry name" value="PHOSPHATIDYLINOSITOL-GLYCAN BIOSYNTHESIS CLASS F PROTEIN"/>
    <property type="match status" value="1"/>
</dbReference>
<keyword evidence="6" id="KW-1185">Reference proteome</keyword>
<dbReference type="VEuPathDB" id="VectorBase:HLOH_052843"/>
<dbReference type="Gene3D" id="2.130.10.10">
    <property type="entry name" value="YVTN repeat-like/Quinoprotein amine dehydrogenase"/>
    <property type="match status" value="1"/>
</dbReference>
<feature type="repeat" description="WD" evidence="4">
    <location>
        <begin position="307"/>
        <end position="349"/>
    </location>
</feature>
<evidence type="ECO:0000256" key="3">
    <source>
        <dbReference type="ARBA" id="ARBA00023002"/>
    </source>
</evidence>
<dbReference type="Pfam" id="PF00400">
    <property type="entry name" value="WD40"/>
    <property type="match status" value="3"/>
</dbReference>
<dbReference type="InterPro" id="IPR001680">
    <property type="entry name" value="WD40_rpt"/>
</dbReference>
<dbReference type="GO" id="GO:0016491">
    <property type="term" value="F:oxidoreductase activity"/>
    <property type="evidence" value="ECO:0007669"/>
    <property type="project" value="UniProtKB-KW"/>
</dbReference>
<feature type="repeat" description="WD" evidence="4">
    <location>
        <begin position="263"/>
        <end position="304"/>
    </location>
</feature>
<evidence type="ECO:0000313" key="5">
    <source>
        <dbReference type="EMBL" id="KAH9375443.1"/>
    </source>
</evidence>
<evidence type="ECO:0000256" key="4">
    <source>
        <dbReference type="PROSITE-ProRule" id="PRU00221"/>
    </source>
</evidence>
<reference evidence="5 6" key="1">
    <citation type="journal article" date="2020" name="Cell">
        <title>Large-Scale Comparative Analyses of Tick Genomes Elucidate Their Genetic Diversity and Vector Capacities.</title>
        <authorList>
            <consortium name="Tick Genome and Microbiome Consortium (TIGMIC)"/>
            <person name="Jia N."/>
            <person name="Wang J."/>
            <person name="Shi W."/>
            <person name="Du L."/>
            <person name="Sun Y."/>
            <person name="Zhan W."/>
            <person name="Jiang J.F."/>
            <person name="Wang Q."/>
            <person name="Zhang B."/>
            <person name="Ji P."/>
            <person name="Bell-Sakyi L."/>
            <person name="Cui X.M."/>
            <person name="Yuan T.T."/>
            <person name="Jiang B.G."/>
            <person name="Yang W.F."/>
            <person name="Lam T.T."/>
            <person name="Chang Q.C."/>
            <person name="Ding S.J."/>
            <person name="Wang X.J."/>
            <person name="Zhu J.G."/>
            <person name="Ruan X.D."/>
            <person name="Zhao L."/>
            <person name="Wei J.T."/>
            <person name="Ye R.Z."/>
            <person name="Que T.C."/>
            <person name="Du C.H."/>
            <person name="Zhou Y.H."/>
            <person name="Cheng J.X."/>
            <person name="Dai P.F."/>
            <person name="Guo W.B."/>
            <person name="Han X.H."/>
            <person name="Huang E.J."/>
            <person name="Li L.F."/>
            <person name="Wei W."/>
            <person name="Gao Y.C."/>
            <person name="Liu J.Z."/>
            <person name="Shao H.Z."/>
            <person name="Wang X."/>
            <person name="Wang C.C."/>
            <person name="Yang T.C."/>
            <person name="Huo Q.B."/>
            <person name="Li W."/>
            <person name="Chen H.Y."/>
            <person name="Chen S.E."/>
            <person name="Zhou L.G."/>
            <person name="Ni X.B."/>
            <person name="Tian J.H."/>
            <person name="Sheng Y."/>
            <person name="Liu T."/>
            <person name="Pan Y.S."/>
            <person name="Xia L.Y."/>
            <person name="Li J."/>
            <person name="Zhao F."/>
            <person name="Cao W.C."/>
        </authorList>
    </citation>
    <scope>NUCLEOTIDE SEQUENCE [LARGE SCALE GENOMIC DNA]</scope>
    <source>
        <strain evidence="5">HaeL-2018</strain>
    </source>
</reference>
<dbReference type="Pfam" id="PF00106">
    <property type="entry name" value="adh_short"/>
    <property type="match status" value="1"/>
</dbReference>
<protein>
    <recommendedName>
        <fullName evidence="7">WD repeat-containing protein 55 homolog</fullName>
    </recommendedName>
</protein>
<dbReference type="PROSITE" id="PS50294">
    <property type="entry name" value="WD_REPEATS_REGION"/>
    <property type="match status" value="2"/>
</dbReference>
<dbReference type="Proteomes" id="UP000821853">
    <property type="component" value="Chromosome 5"/>
</dbReference>
<dbReference type="PANTHER" id="PTHR43157">
    <property type="entry name" value="PHOSPHATIDYLINOSITOL-GLYCAN BIOSYNTHESIS CLASS F PROTEIN-RELATED"/>
    <property type="match status" value="1"/>
</dbReference>
<dbReference type="InterPro" id="IPR019775">
    <property type="entry name" value="WD40_repeat_CS"/>
</dbReference>
<dbReference type="InterPro" id="IPR036291">
    <property type="entry name" value="NAD(P)-bd_dom_sf"/>
</dbReference>
<dbReference type="PROSITE" id="PS00678">
    <property type="entry name" value="WD_REPEATS_1"/>
    <property type="match status" value="1"/>
</dbReference>
<accession>A0A9J6GJG9</accession>